<feature type="domain" description="ACT" evidence="8">
    <location>
        <begin position="274"/>
        <end position="350"/>
    </location>
</feature>
<evidence type="ECO:0000256" key="2">
    <source>
        <dbReference type="ARBA" id="ARBA00013147"/>
    </source>
</evidence>
<dbReference type="InterPro" id="IPR002912">
    <property type="entry name" value="ACT_dom"/>
</dbReference>
<sequence>MAKSDHTTPLNIAYLGPEASFSHQAAIEVFQTSPSSGHAVSLHPLPSFSAIFSAIQSTEDSEQTARYDFAVVPIENSTNGSVVQVFDLLARCGHSPTLYPDLEVCAEYYLPVHHCLFVSPPSEPFPTSSQPSEQLDELKEGLLHSVRTLYTHPQVWGQCNRYLSKYFPPNVVERIDVGSTSAAAQLVARESQAQTQSGKPNTVEGISASISPKLAGEKHKLLCLAENIEDEPGFNTTRFLVVRKRKDQRQSEEFQASLFLHSNDVTDLRYKSFISFTIPHSQPGSLADALAVFKHYGFNLTSIDTRPSRTRNWQYVFFVECEEATSSQLNRAVAHVRRARDDVQVGDEDGRGKTNLIKMLEELGKFTETLRYLGRFVDRLPRDQQEDEPEG</sequence>
<evidence type="ECO:0000256" key="3">
    <source>
        <dbReference type="ARBA" id="ARBA00022605"/>
    </source>
</evidence>
<dbReference type="AlphaFoldDB" id="A0A0D2GXJ5"/>
<dbReference type="GO" id="GO:0009094">
    <property type="term" value="P:L-phenylalanine biosynthetic process"/>
    <property type="evidence" value="ECO:0007669"/>
    <property type="project" value="UniProtKB-UniPathway"/>
</dbReference>
<dbReference type="GO" id="GO:0005737">
    <property type="term" value="C:cytoplasm"/>
    <property type="evidence" value="ECO:0007669"/>
    <property type="project" value="TreeGrafter"/>
</dbReference>
<dbReference type="PIRSF" id="PIRSF001500">
    <property type="entry name" value="Chor_mut_pdt_Ppr"/>
    <property type="match status" value="1"/>
</dbReference>
<dbReference type="InterPro" id="IPR045865">
    <property type="entry name" value="ACT-like_dom_sf"/>
</dbReference>
<dbReference type="InterPro" id="IPR001086">
    <property type="entry name" value="Preph_deHydtase"/>
</dbReference>
<dbReference type="GeneID" id="27715741"/>
<keyword evidence="10" id="KW-1185">Reference proteome</keyword>
<dbReference type="InterPro" id="IPR008242">
    <property type="entry name" value="Chor_mutase/pphenate_deHydtase"/>
</dbReference>
<proteinExistence type="predicted"/>
<evidence type="ECO:0000256" key="5">
    <source>
        <dbReference type="ARBA" id="ARBA00023222"/>
    </source>
</evidence>
<keyword evidence="6" id="KW-0456">Lyase</keyword>
<evidence type="ECO:0000256" key="4">
    <source>
        <dbReference type="ARBA" id="ARBA00023141"/>
    </source>
</evidence>
<keyword evidence="5" id="KW-0584">Phenylalanine biosynthesis</keyword>
<gene>
    <name evidence="9" type="ORF">Z520_09995</name>
</gene>
<dbReference type="Pfam" id="PF01842">
    <property type="entry name" value="ACT"/>
    <property type="match status" value="1"/>
</dbReference>
<dbReference type="GO" id="GO:0004664">
    <property type="term" value="F:prephenate dehydratase activity"/>
    <property type="evidence" value="ECO:0007669"/>
    <property type="project" value="UniProtKB-EC"/>
</dbReference>
<reference evidence="9 10" key="1">
    <citation type="submission" date="2015-01" db="EMBL/GenBank/DDBJ databases">
        <title>The Genome Sequence of Fonsecaea multimorphosa CBS 102226.</title>
        <authorList>
            <consortium name="The Broad Institute Genomics Platform"/>
            <person name="Cuomo C."/>
            <person name="de Hoog S."/>
            <person name="Gorbushina A."/>
            <person name="Stielow B."/>
            <person name="Teixiera M."/>
            <person name="Abouelleil A."/>
            <person name="Chapman S.B."/>
            <person name="Priest M."/>
            <person name="Young S.K."/>
            <person name="Wortman J."/>
            <person name="Nusbaum C."/>
            <person name="Birren B."/>
        </authorList>
    </citation>
    <scope>NUCLEOTIDE SEQUENCE [LARGE SCALE GENOMIC DNA]</scope>
    <source>
        <strain evidence="9 10">CBS 102226</strain>
    </source>
</reference>
<dbReference type="OrthoDB" id="983542at2759"/>
<dbReference type="UniPathway" id="UPA00121">
    <property type="reaction ID" value="UER00345"/>
</dbReference>
<accession>A0A0D2GXJ5</accession>
<evidence type="ECO:0000256" key="6">
    <source>
        <dbReference type="ARBA" id="ARBA00023239"/>
    </source>
</evidence>
<feature type="domain" description="Prephenate dehydratase" evidence="7">
    <location>
        <begin position="11"/>
        <end position="244"/>
    </location>
</feature>
<evidence type="ECO:0000256" key="1">
    <source>
        <dbReference type="ARBA" id="ARBA00004741"/>
    </source>
</evidence>
<dbReference type="VEuPathDB" id="FungiDB:Z520_09995"/>
<dbReference type="CDD" id="cd13532">
    <property type="entry name" value="PBP2_PDT_like"/>
    <property type="match status" value="1"/>
</dbReference>
<dbReference type="STRING" id="1442371.A0A0D2GXJ5"/>
<evidence type="ECO:0000259" key="8">
    <source>
        <dbReference type="PROSITE" id="PS51671"/>
    </source>
</evidence>
<evidence type="ECO:0000313" key="10">
    <source>
        <dbReference type="Proteomes" id="UP000053411"/>
    </source>
</evidence>
<dbReference type="PANTHER" id="PTHR21022">
    <property type="entry name" value="PREPHENATE DEHYDRATASE P PROTEIN"/>
    <property type="match status" value="1"/>
</dbReference>
<dbReference type="SUPFAM" id="SSF53850">
    <property type="entry name" value="Periplasmic binding protein-like II"/>
    <property type="match status" value="1"/>
</dbReference>
<dbReference type="CDD" id="cd04905">
    <property type="entry name" value="ACT_CM-PDT"/>
    <property type="match status" value="1"/>
</dbReference>
<dbReference type="PROSITE" id="PS51171">
    <property type="entry name" value="PREPHENATE_DEHYDR_3"/>
    <property type="match status" value="1"/>
</dbReference>
<dbReference type="EMBL" id="KN848088">
    <property type="protein sequence ID" value="KIX94285.1"/>
    <property type="molecule type" value="Genomic_DNA"/>
</dbReference>
<evidence type="ECO:0000313" key="9">
    <source>
        <dbReference type="EMBL" id="KIX94285.1"/>
    </source>
</evidence>
<keyword evidence="4" id="KW-0057">Aromatic amino acid biosynthesis</keyword>
<name>A0A0D2GXJ5_9EURO</name>
<organism evidence="9 10">
    <name type="scientific">Fonsecaea multimorphosa CBS 102226</name>
    <dbReference type="NCBI Taxonomy" id="1442371"/>
    <lineage>
        <taxon>Eukaryota</taxon>
        <taxon>Fungi</taxon>
        <taxon>Dikarya</taxon>
        <taxon>Ascomycota</taxon>
        <taxon>Pezizomycotina</taxon>
        <taxon>Eurotiomycetes</taxon>
        <taxon>Chaetothyriomycetidae</taxon>
        <taxon>Chaetothyriales</taxon>
        <taxon>Herpotrichiellaceae</taxon>
        <taxon>Fonsecaea</taxon>
    </lineage>
</organism>
<dbReference type="Proteomes" id="UP000053411">
    <property type="component" value="Unassembled WGS sequence"/>
</dbReference>
<dbReference type="PANTHER" id="PTHR21022:SF19">
    <property type="entry name" value="PREPHENATE DEHYDRATASE-RELATED"/>
    <property type="match status" value="1"/>
</dbReference>
<evidence type="ECO:0000259" key="7">
    <source>
        <dbReference type="PROSITE" id="PS51171"/>
    </source>
</evidence>
<dbReference type="Gene3D" id="3.40.190.10">
    <property type="entry name" value="Periplasmic binding protein-like II"/>
    <property type="match status" value="2"/>
</dbReference>
<dbReference type="RefSeq" id="XP_016628408.1">
    <property type="nucleotide sequence ID" value="XM_016780489.1"/>
</dbReference>
<keyword evidence="3" id="KW-0028">Amino-acid biosynthesis</keyword>
<dbReference type="Gene3D" id="3.30.70.260">
    <property type="match status" value="1"/>
</dbReference>
<protein>
    <recommendedName>
        <fullName evidence="2">prephenate dehydratase</fullName>
        <ecNumber evidence="2">4.2.1.51</ecNumber>
    </recommendedName>
</protein>
<comment type="pathway">
    <text evidence="1">Amino-acid biosynthesis; L-phenylalanine biosynthesis; phenylpyruvate from prephenate: step 1/1.</text>
</comment>
<dbReference type="EC" id="4.2.1.51" evidence="2"/>
<dbReference type="PROSITE" id="PS51671">
    <property type="entry name" value="ACT"/>
    <property type="match status" value="1"/>
</dbReference>
<dbReference type="SUPFAM" id="SSF55021">
    <property type="entry name" value="ACT-like"/>
    <property type="match status" value="1"/>
</dbReference>
<dbReference type="Pfam" id="PF00800">
    <property type="entry name" value="PDT"/>
    <property type="match status" value="1"/>
</dbReference>